<evidence type="ECO:0000313" key="2">
    <source>
        <dbReference type="Proteomes" id="UP001160499"/>
    </source>
</evidence>
<evidence type="ECO:0000313" key="1">
    <source>
        <dbReference type="EMBL" id="MDH6219221.1"/>
    </source>
</evidence>
<accession>A0ABT6LU36</accession>
<dbReference type="RefSeq" id="WP_280880045.1">
    <property type="nucleotide sequence ID" value="NZ_JARXVH010000011.1"/>
</dbReference>
<sequence length="89" mass="9635">MSSWSARCGNWASDSTTCARQVVQTVAAVRERGLAPGTPQAAETLETGIEARAEDYRRLVARVRGQNSAPDATSELEWLARTLRATAQT</sequence>
<protein>
    <submittedName>
        <fullName evidence="1">Uncharacterized protein</fullName>
    </submittedName>
</protein>
<proteinExistence type="predicted"/>
<dbReference type="Proteomes" id="UP001160499">
    <property type="component" value="Unassembled WGS sequence"/>
</dbReference>
<organism evidence="1 2">
    <name type="scientific">Streptomyces pseudovenezuelae</name>
    <dbReference type="NCBI Taxonomy" id="67350"/>
    <lineage>
        <taxon>Bacteria</taxon>
        <taxon>Bacillati</taxon>
        <taxon>Actinomycetota</taxon>
        <taxon>Actinomycetes</taxon>
        <taxon>Kitasatosporales</taxon>
        <taxon>Streptomycetaceae</taxon>
        <taxon>Streptomyces</taxon>
        <taxon>Streptomyces aurantiacus group</taxon>
    </lineage>
</organism>
<keyword evidence="2" id="KW-1185">Reference proteome</keyword>
<reference evidence="1 2" key="1">
    <citation type="submission" date="2023-04" db="EMBL/GenBank/DDBJ databases">
        <title>Forest soil microbial communities from Buena Vista Peninsula, Colon Province, Panama.</title>
        <authorList>
            <person name="Bouskill N."/>
        </authorList>
    </citation>
    <scope>NUCLEOTIDE SEQUENCE [LARGE SCALE GENOMIC DNA]</scope>
    <source>
        <strain evidence="1 2">GGS1</strain>
    </source>
</reference>
<gene>
    <name evidence="1" type="ORF">M2283_006555</name>
</gene>
<dbReference type="EMBL" id="JARXVH010000011">
    <property type="protein sequence ID" value="MDH6219221.1"/>
    <property type="molecule type" value="Genomic_DNA"/>
</dbReference>
<comment type="caution">
    <text evidence="1">The sequence shown here is derived from an EMBL/GenBank/DDBJ whole genome shotgun (WGS) entry which is preliminary data.</text>
</comment>
<name>A0ABT6LU36_9ACTN</name>